<evidence type="ECO:0000313" key="12">
    <source>
        <dbReference type="Proteomes" id="UP000522007"/>
    </source>
</evidence>
<feature type="transmembrane region" description="Helical" evidence="9">
    <location>
        <begin position="163"/>
        <end position="183"/>
    </location>
</feature>
<comment type="function">
    <text evidence="8">The phosphoenolpyruvate-dependent sugar phosphotransferase system (PTS), a major carbohydrate active -transport system, catalyzes the phosphorylation of incoming sugar substrates concomitant with their translocation across the cell membrane.</text>
</comment>
<accession>A0A7X0W548</accession>
<feature type="transmembrane region" description="Helical" evidence="9">
    <location>
        <begin position="27"/>
        <end position="46"/>
    </location>
</feature>
<evidence type="ECO:0000256" key="2">
    <source>
        <dbReference type="ARBA" id="ARBA00022448"/>
    </source>
</evidence>
<keyword evidence="3 8" id="KW-1003">Cell membrane</keyword>
<comment type="subcellular location">
    <subcellularLocation>
        <location evidence="1">Cell membrane</location>
        <topology evidence="1">Multi-pass membrane protein</topology>
    </subcellularLocation>
</comment>
<keyword evidence="6 9" id="KW-1133">Transmembrane helix</keyword>
<dbReference type="InterPro" id="IPR004796">
    <property type="entry name" value="PTS_IIC_cello"/>
</dbReference>
<dbReference type="Proteomes" id="UP000522007">
    <property type="component" value="Unassembled WGS sequence"/>
</dbReference>
<dbReference type="PROSITE" id="PS51105">
    <property type="entry name" value="PTS_EIIC_TYPE_3"/>
    <property type="match status" value="1"/>
</dbReference>
<feature type="transmembrane region" description="Helical" evidence="9">
    <location>
        <begin position="228"/>
        <end position="245"/>
    </location>
</feature>
<feature type="transmembrane region" description="Helical" evidence="9">
    <location>
        <begin position="265"/>
        <end position="285"/>
    </location>
</feature>
<evidence type="ECO:0000256" key="5">
    <source>
        <dbReference type="ARBA" id="ARBA00022692"/>
    </source>
</evidence>
<keyword evidence="7 8" id="KW-0472">Membrane</keyword>
<feature type="transmembrane region" description="Helical" evidence="9">
    <location>
        <begin position="370"/>
        <end position="390"/>
    </location>
</feature>
<dbReference type="GO" id="GO:0009401">
    <property type="term" value="P:phosphoenolpyruvate-dependent sugar phosphotransferase system"/>
    <property type="evidence" value="ECO:0007669"/>
    <property type="project" value="InterPro"/>
</dbReference>
<protein>
    <recommendedName>
        <fullName evidence="8">Permease IIC component</fullName>
    </recommendedName>
</protein>
<dbReference type="EMBL" id="JAAROP010000002">
    <property type="protein sequence ID" value="MBC1322228.1"/>
    <property type="molecule type" value="Genomic_DNA"/>
</dbReference>
<dbReference type="InterPro" id="IPR003352">
    <property type="entry name" value="PTS_EIIC"/>
</dbReference>
<feature type="domain" description="PTS EIIC type-3" evidence="10">
    <location>
        <begin position="3"/>
        <end position="390"/>
    </location>
</feature>
<evidence type="ECO:0000256" key="7">
    <source>
        <dbReference type="ARBA" id="ARBA00023136"/>
    </source>
</evidence>
<comment type="caution">
    <text evidence="11">The sequence shown here is derived from an EMBL/GenBank/DDBJ whole genome shotgun (WGS) entry which is preliminary data.</text>
</comment>
<dbReference type="PANTHER" id="PTHR33989:SF4">
    <property type="entry name" value="PTS SYSTEM N,N'-DIACETYLCHITOBIOSE-SPECIFIC EIIC COMPONENT"/>
    <property type="match status" value="1"/>
</dbReference>
<feature type="transmembrane region" description="Helical" evidence="9">
    <location>
        <begin position="198"/>
        <end position="221"/>
    </location>
</feature>
<feature type="transmembrane region" description="Helical" evidence="9">
    <location>
        <begin position="93"/>
        <end position="110"/>
    </location>
</feature>
<dbReference type="InterPro" id="IPR051088">
    <property type="entry name" value="PTS_Sugar-EIIC/EIIB"/>
</dbReference>
<dbReference type="GO" id="GO:1901264">
    <property type="term" value="P:carbohydrate derivative transport"/>
    <property type="evidence" value="ECO:0007669"/>
    <property type="project" value="TreeGrafter"/>
</dbReference>
<organism evidence="11 12">
    <name type="scientific">Listeria welshimeri</name>
    <dbReference type="NCBI Taxonomy" id="1643"/>
    <lineage>
        <taxon>Bacteria</taxon>
        <taxon>Bacillati</taxon>
        <taxon>Bacillota</taxon>
        <taxon>Bacilli</taxon>
        <taxon>Bacillales</taxon>
        <taxon>Listeriaceae</taxon>
        <taxon>Listeria</taxon>
    </lineage>
</organism>
<dbReference type="PANTHER" id="PTHR33989">
    <property type="match status" value="1"/>
</dbReference>
<keyword evidence="4 8" id="KW-0762">Sugar transport</keyword>
<dbReference type="AlphaFoldDB" id="A0A7X0W548"/>
<keyword evidence="5 9" id="KW-0812">Transmembrane</keyword>
<evidence type="ECO:0000313" key="11">
    <source>
        <dbReference type="EMBL" id="MBC1322228.1"/>
    </source>
</evidence>
<keyword evidence="2 8" id="KW-0813">Transport</keyword>
<evidence type="ECO:0000256" key="1">
    <source>
        <dbReference type="ARBA" id="ARBA00004651"/>
    </source>
</evidence>
<sequence>MEAINKFLPYLVKLGDNKILKSIRDGLSFTIPFTILGSVFLIIGNFPVEAWLKFITPYSSQLNSMVTVTFGVLGLISAFGVSYSLAINYGLEPLTNTVIAVLAFLLFSMNEELAIVPGNLGASGMFTAILAGILTTMVTRFVTKRNWTIKMPEGVPPAVAKSFSSLTPAAITLTIVWIIRVMLSIDITQILQSIFKPIVFSLNTIPGLIVYTLVALGLWTIGIHGPNLLSGIATPIFLTNIAVNMEAFQAGKPIPNEVAEGFWTLFMNIGGSGATIGLVIAMIFAKSKSYRELGKLSLPSAVFCINEPIIFGFPIVMNPIMAIPFVATPTILGVATIILMRLGLVGHIVLQVPWTMPPIIGPYLATNGDIGAAIWSVCTIVISYAIYFPFFKASDGKQAALEVDTEKHINVNMEAEA</sequence>
<dbReference type="PIRSF" id="PIRSF006351">
    <property type="entry name" value="PTS_EIIC-Cellobiose"/>
    <property type="match status" value="1"/>
</dbReference>
<proteinExistence type="predicted"/>
<dbReference type="InterPro" id="IPR004501">
    <property type="entry name" value="PTS_EIIC_3"/>
</dbReference>
<evidence type="ECO:0000259" key="10">
    <source>
        <dbReference type="PROSITE" id="PS51105"/>
    </source>
</evidence>
<evidence type="ECO:0000256" key="3">
    <source>
        <dbReference type="ARBA" id="ARBA00022475"/>
    </source>
</evidence>
<dbReference type="Pfam" id="PF02378">
    <property type="entry name" value="PTS_EIIC"/>
    <property type="match status" value="1"/>
</dbReference>
<dbReference type="GO" id="GO:0008982">
    <property type="term" value="F:protein-N(PI)-phosphohistidine-sugar phosphotransferase activity"/>
    <property type="evidence" value="ECO:0007669"/>
    <property type="project" value="UniProtKB-UniRule"/>
</dbReference>
<evidence type="ECO:0000256" key="9">
    <source>
        <dbReference type="SAM" id="Phobius"/>
    </source>
</evidence>
<feature type="transmembrane region" description="Helical" evidence="9">
    <location>
        <begin position="66"/>
        <end position="86"/>
    </location>
</feature>
<feature type="transmembrane region" description="Helical" evidence="9">
    <location>
        <begin position="325"/>
        <end position="350"/>
    </location>
</feature>
<dbReference type="RefSeq" id="WP_185304676.1">
    <property type="nucleotide sequence ID" value="NZ_CP151430.1"/>
</dbReference>
<evidence type="ECO:0000256" key="8">
    <source>
        <dbReference type="PIRNR" id="PIRNR006351"/>
    </source>
</evidence>
<dbReference type="NCBIfam" id="TIGR00410">
    <property type="entry name" value="lacE"/>
    <property type="match status" value="1"/>
</dbReference>
<dbReference type="GO" id="GO:0005886">
    <property type="term" value="C:plasma membrane"/>
    <property type="evidence" value="ECO:0007669"/>
    <property type="project" value="UniProtKB-SubCell"/>
</dbReference>
<evidence type="ECO:0000256" key="4">
    <source>
        <dbReference type="ARBA" id="ARBA00022597"/>
    </source>
</evidence>
<evidence type="ECO:0000256" key="6">
    <source>
        <dbReference type="ARBA" id="ARBA00022989"/>
    </source>
</evidence>
<reference evidence="11 12" key="1">
    <citation type="submission" date="2020-03" db="EMBL/GenBank/DDBJ databases">
        <title>Soil Listeria distribution.</title>
        <authorList>
            <person name="Liao J."/>
            <person name="Wiedmann M."/>
        </authorList>
    </citation>
    <scope>NUCLEOTIDE SEQUENCE [LARGE SCALE GENOMIC DNA]</scope>
    <source>
        <strain evidence="11 12">FSL L7-1829</strain>
    </source>
</reference>
<feature type="transmembrane region" description="Helical" evidence="9">
    <location>
        <begin position="122"/>
        <end position="142"/>
    </location>
</feature>
<name>A0A7X0W548_LISWE</name>
<gene>
    <name evidence="11" type="ORF">HB853_04655</name>
</gene>